<name>A0A8J5K0Z3_HOMAM</name>
<sequence length="395" mass="43654">IDYGRVSAPWAITPPFLHYTDTKTNDHPIVQRLASLQIISNVTTVIPEDSIIVYADGSLQDMGSCFITTQGRARKHHYTAHPSKNKTLVNKNNTHVNKNITLISKNKTLVINNSTHVNKNNILANKNNTLINKNNTIVIRTTHHFNMELSCVKLKNKSSDKTLKKIAPLLLFVPYMTTAFVPQCCMMMLLALTASNLAGGIVMCVTQGYSDLSIGIMSCGGVAFFVVLVITFTKKPTSVPSPGEQDLSHDLPPSYRNSWRFSYLKNCPAHLKEELEDLEEPGEHKPRPWTCVTKDANNQTTDCVYVDSELLDDRRCPQGSLSSLSAVTGDVRAGEEEAVHYDTQPDCVPIKCKGGLPVIPGRAMQDVILQVDDDLPTYDEAAMSAHLPLPSHNTQ</sequence>
<comment type="caution">
    <text evidence="2">The sequence shown here is derived from an EMBL/GenBank/DDBJ whole genome shotgun (WGS) entry which is preliminary data.</text>
</comment>
<proteinExistence type="predicted"/>
<feature type="non-terminal residue" evidence="2">
    <location>
        <position position="1"/>
    </location>
</feature>
<protein>
    <submittedName>
        <fullName evidence="2">Uncharacterized protein</fullName>
    </submittedName>
</protein>
<dbReference type="Proteomes" id="UP000747542">
    <property type="component" value="Unassembled WGS sequence"/>
</dbReference>
<evidence type="ECO:0000313" key="3">
    <source>
        <dbReference type="Proteomes" id="UP000747542"/>
    </source>
</evidence>
<dbReference type="EMBL" id="JAHLQT010024959">
    <property type="protein sequence ID" value="KAG7164578.1"/>
    <property type="molecule type" value="Genomic_DNA"/>
</dbReference>
<keyword evidence="1" id="KW-0812">Transmembrane</keyword>
<accession>A0A8J5K0Z3</accession>
<dbReference type="AlphaFoldDB" id="A0A8J5K0Z3"/>
<evidence type="ECO:0000256" key="1">
    <source>
        <dbReference type="SAM" id="Phobius"/>
    </source>
</evidence>
<organism evidence="2 3">
    <name type="scientific">Homarus americanus</name>
    <name type="common">American lobster</name>
    <dbReference type="NCBI Taxonomy" id="6706"/>
    <lineage>
        <taxon>Eukaryota</taxon>
        <taxon>Metazoa</taxon>
        <taxon>Ecdysozoa</taxon>
        <taxon>Arthropoda</taxon>
        <taxon>Crustacea</taxon>
        <taxon>Multicrustacea</taxon>
        <taxon>Malacostraca</taxon>
        <taxon>Eumalacostraca</taxon>
        <taxon>Eucarida</taxon>
        <taxon>Decapoda</taxon>
        <taxon>Pleocyemata</taxon>
        <taxon>Astacidea</taxon>
        <taxon>Nephropoidea</taxon>
        <taxon>Nephropidae</taxon>
        <taxon>Homarus</taxon>
    </lineage>
</organism>
<feature type="transmembrane region" description="Helical" evidence="1">
    <location>
        <begin position="166"/>
        <end position="192"/>
    </location>
</feature>
<keyword evidence="1" id="KW-1133">Transmembrane helix</keyword>
<reference evidence="2" key="1">
    <citation type="journal article" date="2021" name="Sci. Adv.">
        <title>The American lobster genome reveals insights on longevity, neural, and immune adaptations.</title>
        <authorList>
            <person name="Polinski J.M."/>
            <person name="Zimin A.V."/>
            <person name="Clark K.F."/>
            <person name="Kohn A.B."/>
            <person name="Sadowski N."/>
            <person name="Timp W."/>
            <person name="Ptitsyn A."/>
            <person name="Khanna P."/>
            <person name="Romanova D.Y."/>
            <person name="Williams P."/>
            <person name="Greenwood S.J."/>
            <person name="Moroz L.L."/>
            <person name="Walt D.R."/>
            <person name="Bodnar A.G."/>
        </authorList>
    </citation>
    <scope>NUCLEOTIDE SEQUENCE</scope>
    <source>
        <strain evidence="2">GMGI-L3</strain>
    </source>
</reference>
<gene>
    <name evidence="2" type="ORF">Hamer_G004959</name>
</gene>
<feature type="transmembrane region" description="Helical" evidence="1">
    <location>
        <begin position="212"/>
        <end position="232"/>
    </location>
</feature>
<evidence type="ECO:0000313" key="2">
    <source>
        <dbReference type="EMBL" id="KAG7164578.1"/>
    </source>
</evidence>
<keyword evidence="1" id="KW-0472">Membrane</keyword>
<keyword evidence="3" id="KW-1185">Reference proteome</keyword>